<dbReference type="PRINTS" id="PR00038">
    <property type="entry name" value="HTHLUXR"/>
</dbReference>
<dbReference type="HOGENOM" id="CLU_006325_3_1_5"/>
<reference evidence="5 6" key="1">
    <citation type="journal article" date="2009" name="J. Bacteriol.">
        <title>Genome sequences of three Agrobacterium biovars help elucidate the evolution of multichromosome genomes in bacteria.</title>
        <authorList>
            <person name="Slater S.C."/>
            <person name="Goldman B.S."/>
            <person name="Goodner B."/>
            <person name="Setubal J.C."/>
            <person name="Farrand S.K."/>
            <person name="Nester E.W."/>
            <person name="Burr T.J."/>
            <person name="Banta L."/>
            <person name="Dickerman A.W."/>
            <person name="Paulsen I."/>
            <person name="Otten L."/>
            <person name="Suen G."/>
            <person name="Welch R."/>
            <person name="Almeida N.F."/>
            <person name="Arnold F."/>
            <person name="Burton O.T."/>
            <person name="Du Z."/>
            <person name="Ewing A."/>
            <person name="Godsy E."/>
            <person name="Heisel S."/>
            <person name="Houmiel K.L."/>
            <person name="Jhaveri J."/>
            <person name="Lu J."/>
            <person name="Miller N.M."/>
            <person name="Norton S."/>
            <person name="Chen Q."/>
            <person name="Phoolcharoen W."/>
            <person name="Ohlin V."/>
            <person name="Ondrusek D."/>
            <person name="Pride N."/>
            <person name="Stricklin S.L."/>
            <person name="Sun J."/>
            <person name="Wheeler C."/>
            <person name="Wilson L."/>
            <person name="Zhu H."/>
            <person name="Wood D.W."/>
        </authorList>
    </citation>
    <scope>NUCLEOTIDE SEQUENCE [LARGE SCALE GENOMIC DNA]</scope>
    <source>
        <strain evidence="6">K84 / ATCC BAA-868</strain>
    </source>
</reference>
<proteinExistence type="predicted"/>
<dbReference type="PROSITE" id="PS50043">
    <property type="entry name" value="HTH_LUXR_2"/>
    <property type="match status" value="1"/>
</dbReference>
<gene>
    <name evidence="5" type="ordered locus">Arad_7520</name>
</gene>
<evidence type="ECO:0000313" key="5">
    <source>
        <dbReference type="EMBL" id="ACM28998.1"/>
    </source>
</evidence>
<name>B9JN67_RHIR8</name>
<dbReference type="InterPro" id="IPR027417">
    <property type="entry name" value="P-loop_NTPase"/>
</dbReference>
<dbReference type="GO" id="GO:0003677">
    <property type="term" value="F:DNA binding"/>
    <property type="evidence" value="ECO:0007669"/>
    <property type="project" value="UniProtKB-KW"/>
</dbReference>
<dbReference type="InterPro" id="IPR000792">
    <property type="entry name" value="Tscrpt_reg_LuxR_C"/>
</dbReference>
<evidence type="ECO:0000256" key="2">
    <source>
        <dbReference type="ARBA" id="ARBA00023125"/>
    </source>
</evidence>
<dbReference type="SMART" id="SM00421">
    <property type="entry name" value="HTH_LUXR"/>
    <property type="match status" value="1"/>
</dbReference>
<dbReference type="AlphaFoldDB" id="B9JN67"/>
<evidence type="ECO:0000256" key="1">
    <source>
        <dbReference type="ARBA" id="ARBA00023015"/>
    </source>
</evidence>
<dbReference type="InterPro" id="IPR059106">
    <property type="entry name" value="WHD_MalT"/>
</dbReference>
<dbReference type="Pfam" id="PF00196">
    <property type="entry name" value="GerE"/>
    <property type="match status" value="1"/>
</dbReference>
<sequence length="897" mass="98053">MIISQTRFQPPSAGNEHVRRRGLLALLQRSGLRRLTTIVAPAGYGKTSLAAQWYEMFKSQGAQAVWIPLDPEDGDQSRFLLALLESLQKLLPDERKGSDANSMPVASLLSALVTRLRRIREPIVLFLDDYHFAQNDATESLMAKLLAASDLGHVKFVLISRSPPRFPTSALRLNSELKQIGVADLSFSDMEAQEFFGSRAKKLTSEQISELNQRTEGWAVALQMVRVLVNDNMDSSAILSSFDGSNAEMGRYLSEQVFSSLPEDIQHFLTESAALPAVSRPLIGAVSAQDNAVALFNRLGDHALPIAVLDGQGTWIRYHPVFNSYLKEEAERLGIDTRQILRKAAHWFESGGDCDAAVRHALLAADATLAAQIIERAGGWRRVYAKTRGGTALFQTLIAKAADINLADFPLTTLGLSVINAKAGQLDAANHYLALAERAAATMGEKLAQDLRVVRVLLSLYTDRWATTADLSALEADLSQDSGMEPIHRALALNMLSYNFLIRTDLERALHYGQLSIRSFRDAGADFGAMHLYTHIGQAAFFSGDSATAADAYRSLITEAQANIGKGCDLDAISHVLQSELLSMNGDRQAAAAVLAWALPHLERHDTWFDLLAAGIMAQQRILRLNGEIMAAHAAIDSARSAAKRRGFDRLIRLIDGERAALLLASGDINEAVRYAEVSGFGAESISSDTANDFAVNLRGNVPALLWTRIYLAQGEIARARSTFDRLIKCQSRELHVPRRIELGFLDIRLLLAEGDEATAAARLSEMMLSLPVADYRAILLIEGPEFGRRLCQLAASRGVPDVVMQRLERLQDVVAGASAQDSDLLSVPTAATGGLTDRERSVLRLLSAGLSNKEIGRKLDLSNNTVKFHLRNIYAKLNVTTRTAAVTMARDTGILL</sequence>
<dbReference type="RefSeq" id="WP_012649344.1">
    <property type="nucleotide sequence ID" value="NC_011983.1"/>
</dbReference>
<dbReference type="Pfam" id="PF25873">
    <property type="entry name" value="WHD_MalT"/>
    <property type="match status" value="1"/>
</dbReference>
<dbReference type="Proteomes" id="UP000001600">
    <property type="component" value="Chromosome 2"/>
</dbReference>
<accession>B9JN67</accession>
<dbReference type="PANTHER" id="PTHR44688:SF25">
    <property type="entry name" value="HTH LUXR-TYPE DOMAIN-CONTAINING PROTEIN"/>
    <property type="match status" value="1"/>
</dbReference>
<dbReference type="GO" id="GO:0006355">
    <property type="term" value="P:regulation of DNA-templated transcription"/>
    <property type="evidence" value="ECO:0007669"/>
    <property type="project" value="InterPro"/>
</dbReference>
<dbReference type="eggNOG" id="COG2909">
    <property type="taxonomic scope" value="Bacteria"/>
</dbReference>
<dbReference type="SUPFAM" id="SSF46894">
    <property type="entry name" value="C-terminal effector domain of the bipartite response regulators"/>
    <property type="match status" value="1"/>
</dbReference>
<evidence type="ECO:0000256" key="3">
    <source>
        <dbReference type="ARBA" id="ARBA00023163"/>
    </source>
</evidence>
<protein>
    <submittedName>
        <fullName evidence="5">Transcriptional regulator protein</fullName>
    </submittedName>
</protein>
<dbReference type="PANTHER" id="PTHR44688">
    <property type="entry name" value="DNA-BINDING TRANSCRIPTIONAL ACTIVATOR DEVR_DOSR"/>
    <property type="match status" value="1"/>
</dbReference>
<dbReference type="STRING" id="311403.Arad_7520"/>
<dbReference type="Gene3D" id="3.40.50.300">
    <property type="entry name" value="P-loop containing nucleotide triphosphate hydrolases"/>
    <property type="match status" value="1"/>
</dbReference>
<keyword evidence="2" id="KW-0238">DNA-binding</keyword>
<feature type="domain" description="HTH luxR-type" evidence="4">
    <location>
        <begin position="829"/>
        <end position="894"/>
    </location>
</feature>
<dbReference type="KEGG" id="ara:Arad_7520"/>
<keyword evidence="1" id="KW-0805">Transcription regulation</keyword>
<organism evidence="5 6">
    <name type="scientific">Rhizobium rhizogenes (strain K84 / ATCC BAA-868)</name>
    <name type="common">Agrobacterium radiobacter</name>
    <dbReference type="NCBI Taxonomy" id="311403"/>
    <lineage>
        <taxon>Bacteria</taxon>
        <taxon>Pseudomonadati</taxon>
        <taxon>Pseudomonadota</taxon>
        <taxon>Alphaproteobacteria</taxon>
        <taxon>Hyphomicrobiales</taxon>
        <taxon>Rhizobiaceae</taxon>
        <taxon>Rhizobium/Agrobacterium group</taxon>
        <taxon>Rhizobium</taxon>
    </lineage>
</organism>
<dbReference type="Gene3D" id="1.10.10.10">
    <property type="entry name" value="Winged helix-like DNA-binding domain superfamily/Winged helix DNA-binding domain"/>
    <property type="match status" value="1"/>
</dbReference>
<keyword evidence="3" id="KW-0804">Transcription</keyword>
<evidence type="ECO:0000259" key="4">
    <source>
        <dbReference type="PROSITE" id="PS50043"/>
    </source>
</evidence>
<evidence type="ECO:0000313" key="6">
    <source>
        <dbReference type="Proteomes" id="UP000001600"/>
    </source>
</evidence>
<dbReference type="EMBL" id="CP000629">
    <property type="protein sequence ID" value="ACM28998.1"/>
    <property type="molecule type" value="Genomic_DNA"/>
</dbReference>
<dbReference type="PROSITE" id="PS00622">
    <property type="entry name" value="HTH_LUXR_1"/>
    <property type="match status" value="1"/>
</dbReference>
<dbReference type="InterPro" id="IPR011990">
    <property type="entry name" value="TPR-like_helical_dom_sf"/>
</dbReference>
<dbReference type="Gene3D" id="1.25.40.10">
    <property type="entry name" value="Tetratricopeptide repeat domain"/>
    <property type="match status" value="1"/>
</dbReference>
<dbReference type="InterPro" id="IPR036388">
    <property type="entry name" value="WH-like_DNA-bd_sf"/>
</dbReference>
<dbReference type="InterPro" id="IPR016032">
    <property type="entry name" value="Sig_transdc_resp-reg_C-effctor"/>
</dbReference>
<dbReference type="SUPFAM" id="SSF52540">
    <property type="entry name" value="P-loop containing nucleoside triphosphate hydrolases"/>
    <property type="match status" value="1"/>
</dbReference>
<dbReference type="CDD" id="cd06170">
    <property type="entry name" value="LuxR_C_like"/>
    <property type="match status" value="1"/>
</dbReference>